<reference evidence="4" key="2">
    <citation type="submission" date="2015-06" db="EMBL/GenBank/DDBJ databases">
        <authorList>
            <person name="Radhakrishnan Rajesh"/>
            <person name="Underwood Anthony"/>
            <person name="Al-Shahib Ali"/>
        </authorList>
    </citation>
    <scope>NUCLEOTIDE SEQUENCE [LARGE SCALE GENOMIC DNA]</scope>
    <source>
        <strain evidence="4">P19_London_7_VIM_2_05_10</strain>
    </source>
</reference>
<reference evidence="3 5" key="3">
    <citation type="submission" date="2018-07" db="EMBL/GenBank/DDBJ databases">
        <title>Mechanisms of high-level aminoglycoside resistance among Gram-negative pathogens in Brazil.</title>
        <authorList>
            <person name="Ballaben A.S."/>
            <person name="Darini A.L.C."/>
            <person name="Doi Y."/>
        </authorList>
    </citation>
    <scope>NUCLEOTIDE SEQUENCE [LARGE SCALE GENOMIC DNA]</scope>
    <source>
        <strain evidence="3 5">B2-305</strain>
    </source>
</reference>
<dbReference type="Proteomes" id="UP000045039">
    <property type="component" value="Unassembled WGS sequence"/>
</dbReference>
<gene>
    <name evidence="3" type="ORF">DT376_03910</name>
    <name evidence="2" type="ORF">PAERUG_P19_London_7_VIM_2_05_10_05125</name>
</gene>
<dbReference type="Proteomes" id="UP000253594">
    <property type="component" value="Unassembled WGS sequence"/>
</dbReference>
<reference evidence="2" key="1">
    <citation type="submission" date="2015-06" db="EMBL/GenBank/DDBJ databases">
        <authorList>
            <person name="Radhakrishnan R."/>
            <person name="Underwood A."/>
            <person name="Al-Shahib A."/>
        </authorList>
    </citation>
    <scope>NUCLEOTIDE SEQUENCE</scope>
    <source>
        <strain evidence="2">P19_London_7_VIM_2_05_10</strain>
    </source>
</reference>
<keyword evidence="1" id="KW-0472">Membrane</keyword>
<evidence type="ECO:0000313" key="4">
    <source>
        <dbReference type="Proteomes" id="UP000045039"/>
    </source>
</evidence>
<comment type="caution">
    <text evidence="3">The sequence shown here is derived from an EMBL/GenBank/DDBJ whole genome shotgun (WGS) entry which is preliminary data.</text>
</comment>
<evidence type="ECO:0000256" key="1">
    <source>
        <dbReference type="SAM" id="Phobius"/>
    </source>
</evidence>
<sequence length="75" mass="8215">MSPQRFVSGTRFFTEAFVITAILSGASVMIGYIHRIGLSPWWLLLAAPLFFGFGCAALMLTGSVMVEKGEEERAE</sequence>
<accession>A0A2K4Y309</accession>
<dbReference type="EMBL" id="CVVU01000234">
    <property type="protein sequence ID" value="CRP64991.1"/>
    <property type="molecule type" value="Genomic_DNA"/>
</dbReference>
<proteinExistence type="predicted"/>
<feature type="transmembrane region" description="Helical" evidence="1">
    <location>
        <begin position="40"/>
        <end position="66"/>
    </location>
</feature>
<dbReference type="RefSeq" id="WP_023100642.1">
    <property type="nucleotide sequence ID" value="NZ_BSAZ01000023.1"/>
</dbReference>
<evidence type="ECO:0000313" key="5">
    <source>
        <dbReference type="Proteomes" id="UP000253594"/>
    </source>
</evidence>
<keyword evidence="1" id="KW-1133">Transmembrane helix</keyword>
<dbReference type="AlphaFoldDB" id="A0A2K4Y309"/>
<name>A0A2K4Y309_PSEAI</name>
<feature type="transmembrane region" description="Helical" evidence="1">
    <location>
        <begin position="12"/>
        <end position="34"/>
    </location>
</feature>
<protein>
    <submittedName>
        <fullName evidence="3">Uncharacterized protein</fullName>
    </submittedName>
</protein>
<dbReference type="EMBL" id="QORE01000069">
    <property type="protein sequence ID" value="RCI76144.1"/>
    <property type="molecule type" value="Genomic_DNA"/>
</dbReference>
<organism evidence="3 5">
    <name type="scientific">Pseudomonas aeruginosa</name>
    <dbReference type="NCBI Taxonomy" id="287"/>
    <lineage>
        <taxon>Bacteria</taxon>
        <taxon>Pseudomonadati</taxon>
        <taxon>Pseudomonadota</taxon>
        <taxon>Gammaproteobacteria</taxon>
        <taxon>Pseudomonadales</taxon>
        <taxon>Pseudomonadaceae</taxon>
        <taxon>Pseudomonas</taxon>
    </lineage>
</organism>
<evidence type="ECO:0000313" key="2">
    <source>
        <dbReference type="EMBL" id="CRP64991.1"/>
    </source>
</evidence>
<keyword evidence="1" id="KW-0812">Transmembrane</keyword>
<evidence type="ECO:0000313" key="3">
    <source>
        <dbReference type="EMBL" id="RCI76144.1"/>
    </source>
</evidence>